<dbReference type="PANTHER" id="PTHR42718:SF9">
    <property type="entry name" value="MAJOR FACILITATOR SUPERFAMILY MULTIDRUG TRANSPORTER MFSC"/>
    <property type="match status" value="1"/>
</dbReference>
<dbReference type="Pfam" id="PF07690">
    <property type="entry name" value="MFS_1"/>
    <property type="match status" value="1"/>
</dbReference>
<feature type="transmembrane region" description="Helical" evidence="6">
    <location>
        <begin position="200"/>
        <end position="217"/>
    </location>
</feature>
<evidence type="ECO:0000313" key="9">
    <source>
        <dbReference type="Proteomes" id="UP000600247"/>
    </source>
</evidence>
<dbReference type="AlphaFoldDB" id="A0A917M2B5"/>
<keyword evidence="5 6" id="KW-0472">Membrane</keyword>
<gene>
    <name evidence="8" type="primary">tet</name>
    <name evidence="8" type="ORF">GCM10010918_27430</name>
</gene>
<dbReference type="SUPFAM" id="SSF103473">
    <property type="entry name" value="MFS general substrate transporter"/>
    <property type="match status" value="1"/>
</dbReference>
<evidence type="ECO:0000256" key="2">
    <source>
        <dbReference type="ARBA" id="ARBA00022448"/>
    </source>
</evidence>
<feature type="transmembrane region" description="Helical" evidence="6">
    <location>
        <begin position="48"/>
        <end position="68"/>
    </location>
</feature>
<reference evidence="8 9" key="1">
    <citation type="journal article" date="2014" name="Int. J. Syst. Evol. Microbiol.">
        <title>Complete genome sequence of Corynebacterium casei LMG S-19264T (=DSM 44701T), isolated from a smear-ripened cheese.</title>
        <authorList>
            <consortium name="US DOE Joint Genome Institute (JGI-PGF)"/>
            <person name="Walter F."/>
            <person name="Albersmeier A."/>
            <person name="Kalinowski J."/>
            <person name="Ruckert C."/>
        </authorList>
    </citation>
    <scope>NUCLEOTIDE SEQUENCE [LARGE SCALE GENOMIC DNA]</scope>
    <source>
        <strain evidence="8 9">CGMCC 1.15286</strain>
    </source>
</reference>
<comment type="caution">
    <text evidence="8">The sequence shown here is derived from an EMBL/GenBank/DDBJ whole genome shotgun (WGS) entry which is preliminary data.</text>
</comment>
<dbReference type="GO" id="GO:0005886">
    <property type="term" value="C:plasma membrane"/>
    <property type="evidence" value="ECO:0007669"/>
    <property type="project" value="UniProtKB-SubCell"/>
</dbReference>
<feature type="transmembrane region" description="Helical" evidence="6">
    <location>
        <begin position="169"/>
        <end position="188"/>
    </location>
</feature>
<evidence type="ECO:0000256" key="1">
    <source>
        <dbReference type="ARBA" id="ARBA00004651"/>
    </source>
</evidence>
<sequence>MDIDKNGLIRLRIVIGIVFLYTLIFQLTDNAFTLITPALIDTYDLSTGVASWVASIGGMGVAVGFLLFSSFTDFFNEKKLLIIGVLLTCLPSISSLLIPDSYYVIVGSRFIQSFGEAVAYALSLVLVAKYLPTREQIIWLGFSCASFALATVLGTYVGGFLSTHAGWKFIFYIPLISILGLPFIYRFLPNHSNKKTKMDYLGFTILAALFVCVNFMFSSPNLYLLIGIITLVILFAIHIKTAKQPFIPPLFFKNKKFISILLALIFLFLAQTAIVFLPPFLLGDIYGYSLEQSSFIYIIPYTTAGILAVISGIIVNKLGIVRTLLISAGIIIIGLLIAGFCSAGSVSYVIVALTLITVGYAFAYGPLFTGAISTLNQNEMGTGIGLFNFTCYLSNALGISLSGILLNSNISKTIPIFNVNEKLGVYTNAFLFFAITALIGTIVYYVSTRKQVNLGAE</sequence>
<dbReference type="GO" id="GO:0022857">
    <property type="term" value="F:transmembrane transporter activity"/>
    <property type="evidence" value="ECO:0007669"/>
    <property type="project" value="InterPro"/>
</dbReference>
<evidence type="ECO:0000313" key="8">
    <source>
        <dbReference type="EMBL" id="GGG70583.1"/>
    </source>
</evidence>
<feature type="transmembrane region" description="Helical" evidence="6">
    <location>
        <begin position="260"/>
        <end position="282"/>
    </location>
</feature>
<dbReference type="PANTHER" id="PTHR42718">
    <property type="entry name" value="MAJOR FACILITATOR SUPERFAMILY MULTIDRUG TRANSPORTER MFSC"/>
    <property type="match status" value="1"/>
</dbReference>
<feature type="transmembrane region" description="Helical" evidence="6">
    <location>
        <begin position="294"/>
        <end position="316"/>
    </location>
</feature>
<dbReference type="RefSeq" id="WP_229692169.1">
    <property type="nucleotide sequence ID" value="NZ_BMHY01000004.1"/>
</dbReference>
<evidence type="ECO:0000256" key="5">
    <source>
        <dbReference type="ARBA" id="ARBA00023136"/>
    </source>
</evidence>
<evidence type="ECO:0000256" key="6">
    <source>
        <dbReference type="SAM" id="Phobius"/>
    </source>
</evidence>
<dbReference type="InterPro" id="IPR036259">
    <property type="entry name" value="MFS_trans_sf"/>
</dbReference>
<feature type="transmembrane region" description="Helical" evidence="6">
    <location>
        <begin position="80"/>
        <end position="98"/>
    </location>
</feature>
<accession>A0A917M2B5</accession>
<organism evidence="8 9">
    <name type="scientific">Paenibacillus radicis</name>
    <name type="common">ex Gao et al. 2016</name>
    <dbReference type="NCBI Taxonomy" id="1737354"/>
    <lineage>
        <taxon>Bacteria</taxon>
        <taxon>Bacillati</taxon>
        <taxon>Bacillota</taxon>
        <taxon>Bacilli</taxon>
        <taxon>Bacillales</taxon>
        <taxon>Paenibacillaceae</taxon>
        <taxon>Paenibacillus</taxon>
    </lineage>
</organism>
<name>A0A917M2B5_9BACL</name>
<feature type="transmembrane region" description="Helical" evidence="6">
    <location>
        <begin position="346"/>
        <end position="372"/>
    </location>
</feature>
<evidence type="ECO:0000256" key="4">
    <source>
        <dbReference type="ARBA" id="ARBA00022989"/>
    </source>
</evidence>
<proteinExistence type="predicted"/>
<feature type="transmembrane region" description="Helical" evidence="6">
    <location>
        <begin position="425"/>
        <end position="446"/>
    </location>
</feature>
<keyword evidence="9" id="KW-1185">Reference proteome</keyword>
<keyword evidence="3 6" id="KW-0812">Transmembrane</keyword>
<dbReference type="InterPro" id="IPR011701">
    <property type="entry name" value="MFS"/>
</dbReference>
<feature type="domain" description="Major facilitator superfamily (MFS) profile" evidence="7">
    <location>
        <begin position="14"/>
        <end position="452"/>
    </location>
</feature>
<feature type="transmembrane region" description="Helical" evidence="6">
    <location>
        <begin position="323"/>
        <end position="340"/>
    </location>
</feature>
<keyword evidence="4 6" id="KW-1133">Transmembrane helix</keyword>
<protein>
    <submittedName>
        <fullName evidence="8">Tetracycline resistance protein</fullName>
    </submittedName>
</protein>
<dbReference type="EMBL" id="BMHY01000004">
    <property type="protein sequence ID" value="GGG70583.1"/>
    <property type="molecule type" value="Genomic_DNA"/>
</dbReference>
<evidence type="ECO:0000259" key="7">
    <source>
        <dbReference type="PROSITE" id="PS50850"/>
    </source>
</evidence>
<dbReference type="InterPro" id="IPR020846">
    <property type="entry name" value="MFS_dom"/>
</dbReference>
<keyword evidence="2" id="KW-0813">Transport</keyword>
<feature type="transmembrane region" description="Helical" evidence="6">
    <location>
        <begin position="7"/>
        <end position="28"/>
    </location>
</feature>
<comment type="subcellular location">
    <subcellularLocation>
        <location evidence="1">Cell membrane</location>
        <topology evidence="1">Multi-pass membrane protein</topology>
    </subcellularLocation>
</comment>
<evidence type="ECO:0000256" key="3">
    <source>
        <dbReference type="ARBA" id="ARBA00022692"/>
    </source>
</evidence>
<dbReference type="Proteomes" id="UP000600247">
    <property type="component" value="Unassembled WGS sequence"/>
</dbReference>
<dbReference type="PROSITE" id="PS50850">
    <property type="entry name" value="MFS"/>
    <property type="match status" value="1"/>
</dbReference>
<feature type="transmembrane region" description="Helical" evidence="6">
    <location>
        <begin position="110"/>
        <end position="131"/>
    </location>
</feature>
<feature type="transmembrane region" description="Helical" evidence="6">
    <location>
        <begin position="223"/>
        <end position="239"/>
    </location>
</feature>
<feature type="transmembrane region" description="Helical" evidence="6">
    <location>
        <begin position="384"/>
        <end position="405"/>
    </location>
</feature>
<dbReference type="Gene3D" id="1.20.1250.20">
    <property type="entry name" value="MFS general substrate transporter like domains"/>
    <property type="match status" value="2"/>
</dbReference>
<feature type="transmembrane region" description="Helical" evidence="6">
    <location>
        <begin position="138"/>
        <end position="157"/>
    </location>
</feature>